<dbReference type="InterPro" id="IPR003265">
    <property type="entry name" value="HhH-GPD_domain"/>
</dbReference>
<dbReference type="HOGENOM" id="CLU_012862_3_4_0"/>
<dbReference type="AlphaFoldDB" id="E3D131"/>
<evidence type="ECO:0000256" key="5">
    <source>
        <dbReference type="ARBA" id="ARBA00022801"/>
    </source>
</evidence>
<dbReference type="SUPFAM" id="SSF48150">
    <property type="entry name" value="DNA-glycosylase"/>
    <property type="match status" value="1"/>
</dbReference>
<dbReference type="InterPro" id="IPR011257">
    <property type="entry name" value="DNA_glycosylase"/>
</dbReference>
<gene>
    <name evidence="11" type="ORF">Apau_1518</name>
</gene>
<evidence type="ECO:0000256" key="4">
    <source>
        <dbReference type="ARBA" id="ARBA00022763"/>
    </source>
</evidence>
<dbReference type="SMART" id="SM00478">
    <property type="entry name" value="ENDO3c"/>
    <property type="match status" value="1"/>
</dbReference>
<evidence type="ECO:0000256" key="3">
    <source>
        <dbReference type="ARBA" id="ARBA00022723"/>
    </source>
</evidence>
<evidence type="ECO:0000256" key="2">
    <source>
        <dbReference type="ARBA" id="ARBA00008343"/>
    </source>
</evidence>
<keyword evidence="11" id="KW-0456">Lyase</keyword>
<dbReference type="Gene3D" id="1.10.340.30">
    <property type="entry name" value="Hypothetical protein, domain 2"/>
    <property type="match status" value="1"/>
</dbReference>
<dbReference type="GO" id="GO:0140078">
    <property type="term" value="F:class I DNA-(apurinic or apyrimidinic site) endonuclease activity"/>
    <property type="evidence" value="ECO:0007669"/>
    <property type="project" value="UniProtKB-EC"/>
</dbReference>
<dbReference type="GO" id="GO:0016798">
    <property type="term" value="F:hydrolase activity, acting on glycosyl bonds"/>
    <property type="evidence" value="ECO:0007669"/>
    <property type="project" value="UniProtKB-KW"/>
</dbReference>
<sequence>MNPSGVPRGAAPLGETLDLLEGVYGNEGALPDLGHPEPLDGLILTVLSQNTNDLNRDRAYITLRGRFPDWESVALADPGEVQEAIRIAGLANAKGPSIQAILERLREDWGAPTLVPLRSWKPDRAREYLEALPGVGPKTAACVMVFDLGFPAFPVDTHVARICRRLGWVPANLPPHRIQRVMEETVARERFQGAHLNLIAHGRAVCRARSPRCPACVLVGVCPAAEVPEAHG</sequence>
<dbReference type="RefSeq" id="WP_006301142.1">
    <property type="nucleotide sequence ID" value="NZ_CM001022.1"/>
</dbReference>
<keyword evidence="8" id="KW-0234">DNA repair</keyword>
<evidence type="ECO:0000256" key="9">
    <source>
        <dbReference type="ARBA" id="ARBA00023295"/>
    </source>
</evidence>
<dbReference type="STRING" id="584708.Apau_1518"/>
<dbReference type="GO" id="GO:0051536">
    <property type="term" value="F:iron-sulfur cluster binding"/>
    <property type="evidence" value="ECO:0007669"/>
    <property type="project" value="UniProtKB-KW"/>
</dbReference>
<dbReference type="GO" id="GO:0046872">
    <property type="term" value="F:metal ion binding"/>
    <property type="evidence" value="ECO:0007669"/>
    <property type="project" value="UniProtKB-KW"/>
</dbReference>
<dbReference type="eggNOG" id="COG0177">
    <property type="taxonomic scope" value="Bacteria"/>
</dbReference>
<name>E3D131_9BACT</name>
<dbReference type="EMBL" id="CM001022">
    <property type="protein sequence ID" value="EFQ23937.1"/>
    <property type="molecule type" value="Genomic_DNA"/>
</dbReference>
<evidence type="ECO:0000259" key="10">
    <source>
        <dbReference type="SMART" id="SM00478"/>
    </source>
</evidence>
<protein>
    <submittedName>
        <fullName evidence="11">DNA-(Apurinic or apyrimidinic site) lyase</fullName>
        <ecNumber evidence="11">4.2.99.18</ecNumber>
    </submittedName>
</protein>
<dbReference type="PANTHER" id="PTHR47203:SF1">
    <property type="entry name" value="HYPOTHETICAL BASE EXCISION DNA REPAIR PROTEIN (EUROFUNG)"/>
    <property type="match status" value="1"/>
</dbReference>
<evidence type="ECO:0000313" key="11">
    <source>
        <dbReference type="EMBL" id="EFQ23937.1"/>
    </source>
</evidence>
<dbReference type="Gene3D" id="1.10.1670.10">
    <property type="entry name" value="Helix-hairpin-Helix base-excision DNA repair enzymes (C-terminal)"/>
    <property type="match status" value="1"/>
</dbReference>
<dbReference type="OrthoDB" id="9800977at2"/>
<keyword evidence="3" id="KW-0479">Metal-binding</keyword>
<keyword evidence="6" id="KW-0408">Iron</keyword>
<dbReference type="EC" id="4.2.99.18" evidence="11"/>
<feature type="domain" description="HhH-GPD" evidence="10">
    <location>
        <begin position="47"/>
        <end position="204"/>
    </location>
</feature>
<keyword evidence="7" id="KW-0411">Iron-sulfur</keyword>
<evidence type="ECO:0000256" key="1">
    <source>
        <dbReference type="ARBA" id="ARBA00001966"/>
    </source>
</evidence>
<keyword evidence="9" id="KW-0326">Glycosidase</keyword>
<dbReference type="CDD" id="cd00056">
    <property type="entry name" value="ENDO3c"/>
    <property type="match status" value="1"/>
</dbReference>
<dbReference type="Pfam" id="PF00730">
    <property type="entry name" value="HhH-GPD"/>
    <property type="match status" value="1"/>
</dbReference>
<comment type="cofactor">
    <cofactor evidence="1">
        <name>[4Fe-4S] cluster</name>
        <dbReference type="ChEBI" id="CHEBI:49883"/>
    </cofactor>
</comment>
<dbReference type="GO" id="GO:0006284">
    <property type="term" value="P:base-excision repair"/>
    <property type="evidence" value="ECO:0007669"/>
    <property type="project" value="InterPro"/>
</dbReference>
<evidence type="ECO:0000256" key="8">
    <source>
        <dbReference type="ARBA" id="ARBA00023204"/>
    </source>
</evidence>
<dbReference type="InterPro" id="IPR004035">
    <property type="entry name" value="Endouclease-III_FeS-bd_BS"/>
</dbReference>
<dbReference type="PIRSF" id="PIRSF001435">
    <property type="entry name" value="Nth"/>
    <property type="match status" value="1"/>
</dbReference>
<proteinExistence type="inferred from homology"/>
<keyword evidence="12" id="KW-1185">Reference proteome</keyword>
<keyword evidence="5" id="KW-0378">Hydrolase</keyword>
<organism evidence="11 12">
    <name type="scientific">Aminomonas paucivorans DSM 12260</name>
    <dbReference type="NCBI Taxonomy" id="584708"/>
    <lineage>
        <taxon>Bacteria</taxon>
        <taxon>Thermotogati</taxon>
        <taxon>Synergistota</taxon>
        <taxon>Synergistia</taxon>
        <taxon>Synergistales</taxon>
        <taxon>Synergistaceae</taxon>
        <taxon>Aminomonas</taxon>
    </lineage>
</organism>
<dbReference type="InterPro" id="IPR023170">
    <property type="entry name" value="HhH_base_excis_C"/>
</dbReference>
<dbReference type="PANTHER" id="PTHR47203">
    <property type="match status" value="1"/>
</dbReference>
<dbReference type="Proteomes" id="UP000005096">
    <property type="component" value="Chromosome"/>
</dbReference>
<comment type="similarity">
    <text evidence="2">Belongs to the Nth/MutY family.</text>
</comment>
<dbReference type="PaxDb" id="584708-Apau_1518"/>
<evidence type="ECO:0000256" key="7">
    <source>
        <dbReference type="ARBA" id="ARBA00023014"/>
    </source>
</evidence>
<evidence type="ECO:0000313" key="12">
    <source>
        <dbReference type="Proteomes" id="UP000005096"/>
    </source>
</evidence>
<dbReference type="PROSITE" id="PS00764">
    <property type="entry name" value="ENDONUCLEASE_III_1"/>
    <property type="match status" value="1"/>
</dbReference>
<accession>E3D131</accession>
<evidence type="ECO:0000256" key="6">
    <source>
        <dbReference type="ARBA" id="ARBA00023004"/>
    </source>
</evidence>
<keyword evidence="4" id="KW-0227">DNA damage</keyword>
<reference evidence="11 12" key="1">
    <citation type="journal article" date="2010" name="Stand. Genomic Sci.">
        <title>Non-contiguous finished genome sequence of Aminomonas paucivorans type strain (GLU-3).</title>
        <authorList>
            <person name="Pitluck S."/>
            <person name="Yasawong M."/>
            <person name="Held B."/>
            <person name="Lapidus A."/>
            <person name="Nolan M."/>
            <person name="Copeland A."/>
            <person name="Lucas S."/>
            <person name="Del Rio T.G."/>
            <person name="Tice H."/>
            <person name="Cheng J.F."/>
            <person name="Chertkov O."/>
            <person name="Goodwin L."/>
            <person name="Tapia R."/>
            <person name="Han C."/>
            <person name="Liolios K."/>
            <person name="Ivanova N."/>
            <person name="Mavromatis K."/>
            <person name="Ovchinnikova G."/>
            <person name="Pati A."/>
            <person name="Chen A."/>
            <person name="Palaniappan K."/>
            <person name="Land M."/>
            <person name="Hauser L."/>
            <person name="Chang Y.J."/>
            <person name="Jeffries C.D."/>
            <person name="Pukall R."/>
            <person name="Spring S."/>
            <person name="Rohde M."/>
            <person name="Sikorski J."/>
            <person name="Goker M."/>
            <person name="Woyke T."/>
            <person name="Bristow J."/>
            <person name="Eisen J.A."/>
            <person name="Markowitz V."/>
            <person name="Hugenholtz P."/>
            <person name="Kyrpides N.C."/>
            <person name="Klenk H.P."/>
        </authorList>
    </citation>
    <scope>NUCLEOTIDE SEQUENCE [LARGE SCALE GENOMIC DNA]</scope>
    <source>
        <strain evidence="11 12">DSM 12260</strain>
    </source>
</reference>